<sequence>MNASAEYICEGCGARAAIAGALDVYDLDDFGREWEDRHRGCVPTIHEVVVACDSGCGREVTHHGVAAAHANEAAQIARDRMAAEGWEEVDGFHCRACMLKRSGWQSQPGPAEPGRAMSVETIPYQDHSGIVRALTADFRPRFRDHSNPEGCGCGERDQGTPRPVSVAQAGAGGTASTTNFPQN</sequence>
<evidence type="ECO:0000313" key="3">
    <source>
        <dbReference type="Proteomes" id="UP000268552"/>
    </source>
</evidence>
<reference evidence="2 3" key="1">
    <citation type="submission" date="2018-10" db="EMBL/GenBank/DDBJ databases">
        <authorList>
            <person name="Washington J.M."/>
            <person name="Garlena R.A."/>
            <person name="Russell D.A."/>
            <person name="Pope W.H."/>
            <person name="Jacobs-Sera D."/>
            <person name="Hatfull G.F."/>
        </authorList>
    </citation>
    <scope>NUCLEOTIDE SEQUENCE [LARGE SCALE GENOMIC DNA]</scope>
</reference>
<proteinExistence type="predicted"/>
<dbReference type="Proteomes" id="UP000268552">
    <property type="component" value="Genome"/>
</dbReference>
<dbReference type="Pfam" id="PF24010">
    <property type="entry name" value="DUF7324"/>
    <property type="match status" value="1"/>
</dbReference>
<organism evidence="2 3">
    <name type="scientific">Gordonia phage Maridalia</name>
    <dbReference type="NCBI Taxonomy" id="2488957"/>
    <lineage>
        <taxon>Viruses</taxon>
        <taxon>Duplodnaviria</taxon>
        <taxon>Heunggongvirae</taxon>
        <taxon>Uroviricota</taxon>
        <taxon>Caudoviricetes</taxon>
        <taxon>Nymbaxtervirinae</taxon>
        <taxon>Nymphadoravirus</taxon>
        <taxon>Nymphadoravirus maridalia</taxon>
    </lineage>
</organism>
<feature type="compositionally biased region" description="Low complexity" evidence="1">
    <location>
        <begin position="174"/>
        <end position="183"/>
    </location>
</feature>
<gene>
    <name evidence="2" type="primary">48</name>
    <name evidence="2" type="ORF">SEA_MARIDALIA_48</name>
</gene>
<name>A0A3G8FWD0_9CAUD</name>
<keyword evidence="3" id="KW-1185">Reference proteome</keyword>
<evidence type="ECO:0000256" key="1">
    <source>
        <dbReference type="SAM" id="MobiDB-lite"/>
    </source>
</evidence>
<dbReference type="GeneID" id="77928989"/>
<dbReference type="EMBL" id="MK112547">
    <property type="protein sequence ID" value="AZF98787.1"/>
    <property type="molecule type" value="Genomic_DNA"/>
</dbReference>
<dbReference type="InterPro" id="IPR055748">
    <property type="entry name" value="DUF7324"/>
</dbReference>
<dbReference type="KEGG" id="vg:77928989"/>
<accession>A0A3G8FWD0</accession>
<feature type="region of interest" description="Disordered" evidence="1">
    <location>
        <begin position="141"/>
        <end position="183"/>
    </location>
</feature>
<protein>
    <submittedName>
        <fullName evidence="2">Uncharacterized protein</fullName>
    </submittedName>
</protein>
<dbReference type="RefSeq" id="YP_010653158.1">
    <property type="nucleotide sequence ID" value="NC_070794.1"/>
</dbReference>
<evidence type="ECO:0000313" key="2">
    <source>
        <dbReference type="EMBL" id="AZF98787.1"/>
    </source>
</evidence>